<evidence type="ECO:0000256" key="7">
    <source>
        <dbReference type="ARBA" id="ARBA00023128"/>
    </source>
</evidence>
<evidence type="ECO:0000256" key="9">
    <source>
        <dbReference type="PROSITE-ProRule" id="PRU00282"/>
    </source>
</evidence>
<comment type="subcellular location">
    <subcellularLocation>
        <location evidence="1">Mitochondrion membrane</location>
        <topology evidence="1">Multi-pass membrane protein</topology>
    </subcellularLocation>
</comment>
<evidence type="ECO:0000256" key="3">
    <source>
        <dbReference type="ARBA" id="ARBA00022448"/>
    </source>
</evidence>
<feature type="region of interest" description="Disordered" evidence="11">
    <location>
        <begin position="360"/>
        <end position="392"/>
    </location>
</feature>
<gene>
    <name evidence="13" type="ORF">C6P46_002511</name>
</gene>
<feature type="transmembrane region" description="Helical" evidence="12">
    <location>
        <begin position="324"/>
        <end position="349"/>
    </location>
</feature>
<keyword evidence="7" id="KW-0496">Mitochondrion</keyword>
<sequence length="597" mass="61943">MSTWKTAAADRPPSSRTDHEFGIRRLGARALSLPGQRPPSALALAVACLGGAEKEAMHESERHPGGDDDAAHEGVDTTADLIAGWLGGAGESLSFSCRGARSLTFLPASATVGVLVLKVRLQTQDSHGSSSSSSSTHPSHSSNSATASNAAPKAPATSHASPRVGKSSFSPLPSPAFPFPPPPAPAPKPARTADGTGRLVGPTGSHPPASSSSKPGILSLYRSEGFRFFFAGTAGPILGLAFIDSAFFGLYGRMMQAFGQDRQDPNSLSRVALSGAAAGAMCAMLETPIEVVKTRAQVESIPGKKLGSFKIASQIARKEGLRGFYIGGLMTAVHDGISSGIFFFGYFVFRRLLRGESPFQAAAPAPSTATTTTPRPTPTPTPDEPPIPSSPGMGNLEVLRIMLAGGLAGALSAIVPYPFDIVKTRLQTANFATRARTNPVSWAASGPQEGTNFTSNATPFHTRPAVPSGPAAEPALSSSKSSSSASEKPTVRSLFRGIHAEGVAQYRYRYPSTWVYHFLSTHVFPRPRTSALGGAHPTTVLDPRAEKWSLRVLGLGGFARGIRPTVVSSFVGSAATITTVEVALHLMGVNGGGGGVG</sequence>
<feature type="region of interest" description="Disordered" evidence="11">
    <location>
        <begin position="1"/>
        <end position="22"/>
    </location>
</feature>
<feature type="compositionally biased region" description="Low complexity" evidence="11">
    <location>
        <begin position="126"/>
        <end position="158"/>
    </location>
</feature>
<evidence type="ECO:0000256" key="5">
    <source>
        <dbReference type="ARBA" id="ARBA00022737"/>
    </source>
</evidence>
<dbReference type="Pfam" id="PF00153">
    <property type="entry name" value="Mito_carr"/>
    <property type="match status" value="2"/>
</dbReference>
<keyword evidence="8 9" id="KW-0472">Membrane</keyword>
<feature type="region of interest" description="Disordered" evidence="11">
    <location>
        <begin position="125"/>
        <end position="215"/>
    </location>
</feature>
<evidence type="ECO:0008006" key="15">
    <source>
        <dbReference type="Google" id="ProtNLM"/>
    </source>
</evidence>
<evidence type="ECO:0000313" key="14">
    <source>
        <dbReference type="Proteomes" id="UP000777482"/>
    </source>
</evidence>
<keyword evidence="6 12" id="KW-1133">Transmembrane helix</keyword>
<feature type="region of interest" description="Disordered" evidence="11">
    <location>
        <begin position="442"/>
        <end position="486"/>
    </location>
</feature>
<dbReference type="PROSITE" id="PS50920">
    <property type="entry name" value="SOLCAR"/>
    <property type="match status" value="1"/>
</dbReference>
<evidence type="ECO:0000256" key="2">
    <source>
        <dbReference type="ARBA" id="ARBA00006375"/>
    </source>
</evidence>
<keyword evidence="5" id="KW-0677">Repeat</keyword>
<evidence type="ECO:0000256" key="1">
    <source>
        <dbReference type="ARBA" id="ARBA00004225"/>
    </source>
</evidence>
<proteinExistence type="inferred from homology"/>
<evidence type="ECO:0000256" key="6">
    <source>
        <dbReference type="ARBA" id="ARBA00022989"/>
    </source>
</evidence>
<dbReference type="PANTHER" id="PTHR45624">
    <property type="entry name" value="MITOCHONDRIAL BASIC AMINO ACIDS TRANSPORTER-RELATED"/>
    <property type="match status" value="1"/>
</dbReference>
<dbReference type="GO" id="GO:0031966">
    <property type="term" value="C:mitochondrial membrane"/>
    <property type="evidence" value="ECO:0007669"/>
    <property type="project" value="UniProtKB-SubCell"/>
</dbReference>
<organism evidence="13 14">
    <name type="scientific">Rhodotorula mucilaginosa</name>
    <name type="common">Yeast</name>
    <name type="synonym">Rhodotorula rubra</name>
    <dbReference type="NCBI Taxonomy" id="5537"/>
    <lineage>
        <taxon>Eukaryota</taxon>
        <taxon>Fungi</taxon>
        <taxon>Dikarya</taxon>
        <taxon>Basidiomycota</taxon>
        <taxon>Pucciniomycotina</taxon>
        <taxon>Microbotryomycetes</taxon>
        <taxon>Sporidiobolales</taxon>
        <taxon>Sporidiobolaceae</taxon>
        <taxon>Rhodotorula</taxon>
    </lineage>
</organism>
<evidence type="ECO:0000313" key="13">
    <source>
        <dbReference type="EMBL" id="KAG0653502.1"/>
    </source>
</evidence>
<feature type="repeat" description="Solcar" evidence="9">
    <location>
        <begin position="266"/>
        <end position="352"/>
    </location>
</feature>
<evidence type="ECO:0000256" key="12">
    <source>
        <dbReference type="SAM" id="Phobius"/>
    </source>
</evidence>
<dbReference type="InterPro" id="IPR018108">
    <property type="entry name" value="MCP_transmembrane"/>
</dbReference>
<feature type="compositionally biased region" description="Low complexity" evidence="11">
    <location>
        <begin position="470"/>
        <end position="486"/>
    </location>
</feature>
<dbReference type="GO" id="GO:1902603">
    <property type="term" value="P:carnitine transmembrane transport"/>
    <property type="evidence" value="ECO:0007669"/>
    <property type="project" value="TreeGrafter"/>
</dbReference>
<evidence type="ECO:0000256" key="8">
    <source>
        <dbReference type="ARBA" id="ARBA00023136"/>
    </source>
</evidence>
<dbReference type="OrthoDB" id="193856at2759"/>
<evidence type="ECO:0000256" key="4">
    <source>
        <dbReference type="ARBA" id="ARBA00022692"/>
    </source>
</evidence>
<evidence type="ECO:0000256" key="10">
    <source>
        <dbReference type="RuleBase" id="RU000488"/>
    </source>
</evidence>
<dbReference type="InterPro" id="IPR050567">
    <property type="entry name" value="Mitochondrial_Carrier"/>
</dbReference>
<feature type="compositionally biased region" description="Low complexity" evidence="11">
    <location>
        <begin position="360"/>
        <end position="374"/>
    </location>
</feature>
<feature type="compositionally biased region" description="Pro residues" evidence="11">
    <location>
        <begin position="375"/>
        <end position="389"/>
    </location>
</feature>
<evidence type="ECO:0000256" key="11">
    <source>
        <dbReference type="SAM" id="MobiDB-lite"/>
    </source>
</evidence>
<dbReference type="Proteomes" id="UP000777482">
    <property type="component" value="Unassembled WGS sequence"/>
</dbReference>
<dbReference type="Gene3D" id="1.50.40.10">
    <property type="entry name" value="Mitochondrial carrier domain"/>
    <property type="match status" value="2"/>
</dbReference>
<name>A0A9P6VRJ0_RHOMI</name>
<dbReference type="InterPro" id="IPR023395">
    <property type="entry name" value="MCP_dom_sf"/>
</dbReference>
<comment type="similarity">
    <text evidence="2 10">Belongs to the mitochondrial carrier (TC 2.A.29) family.</text>
</comment>
<keyword evidence="3 10" id="KW-0813">Transport</keyword>
<keyword evidence="4 9" id="KW-0812">Transmembrane</keyword>
<dbReference type="EMBL" id="PUHQ01000198">
    <property type="protein sequence ID" value="KAG0653502.1"/>
    <property type="molecule type" value="Genomic_DNA"/>
</dbReference>
<dbReference type="GO" id="GO:0006839">
    <property type="term" value="P:mitochondrial transport"/>
    <property type="evidence" value="ECO:0007669"/>
    <property type="project" value="TreeGrafter"/>
</dbReference>
<dbReference type="SUPFAM" id="SSF103506">
    <property type="entry name" value="Mitochondrial carrier"/>
    <property type="match status" value="1"/>
</dbReference>
<protein>
    <recommendedName>
        <fullName evidence="15">Mitochondrial carrier protein</fullName>
    </recommendedName>
</protein>
<reference evidence="13 14" key="1">
    <citation type="submission" date="2020-11" db="EMBL/GenBank/DDBJ databases">
        <title>Kefir isolates.</title>
        <authorList>
            <person name="Marcisauskas S."/>
            <person name="Kim Y."/>
            <person name="Blasche S."/>
        </authorList>
    </citation>
    <scope>NUCLEOTIDE SEQUENCE [LARGE SCALE GENOMIC DNA]</scope>
    <source>
        <strain evidence="13 14">KR</strain>
    </source>
</reference>
<dbReference type="AlphaFoldDB" id="A0A9P6VRJ0"/>
<feature type="transmembrane region" description="Helical" evidence="12">
    <location>
        <begin position="228"/>
        <end position="252"/>
    </location>
</feature>
<dbReference type="GO" id="GO:0015227">
    <property type="term" value="F:O-acyl-L-carnitine transmembrane transporter activity"/>
    <property type="evidence" value="ECO:0007669"/>
    <property type="project" value="TreeGrafter"/>
</dbReference>
<accession>A0A9P6VRJ0</accession>
<comment type="caution">
    <text evidence="13">The sequence shown here is derived from an EMBL/GenBank/DDBJ whole genome shotgun (WGS) entry which is preliminary data.</text>
</comment>
<keyword evidence="14" id="KW-1185">Reference proteome</keyword>
<dbReference type="PANTHER" id="PTHR45624:SF4">
    <property type="entry name" value="CONGESTED-LIKE TRACHEA PROTEIN-RELATED"/>
    <property type="match status" value="1"/>
</dbReference>
<feature type="compositionally biased region" description="Polar residues" evidence="11">
    <location>
        <begin position="448"/>
        <end position="459"/>
    </location>
</feature>
<feature type="compositionally biased region" description="Pro residues" evidence="11">
    <location>
        <begin position="172"/>
        <end position="188"/>
    </location>
</feature>